<dbReference type="EMBL" id="VDEP01000311">
    <property type="protein sequence ID" value="KAA1105237.1"/>
    <property type="molecule type" value="Genomic_DNA"/>
</dbReference>
<evidence type="ECO:0000256" key="1">
    <source>
        <dbReference type="SAM" id="MobiDB-lite"/>
    </source>
</evidence>
<feature type="compositionally biased region" description="Low complexity" evidence="1">
    <location>
        <begin position="55"/>
        <end position="71"/>
    </location>
</feature>
<reference evidence="2 3" key="1">
    <citation type="submission" date="2019-05" db="EMBL/GenBank/DDBJ databases">
        <title>Emergence of the Ug99 lineage of the wheat stem rust pathogen through somatic hybridization.</title>
        <authorList>
            <person name="Li F."/>
            <person name="Upadhyaya N.M."/>
            <person name="Sperschneider J."/>
            <person name="Matny O."/>
            <person name="Nguyen-Phuc H."/>
            <person name="Mago R."/>
            <person name="Raley C."/>
            <person name="Miller M.E."/>
            <person name="Silverstein K.A.T."/>
            <person name="Henningsen E."/>
            <person name="Hirsch C.D."/>
            <person name="Visser B."/>
            <person name="Pretorius Z.A."/>
            <person name="Steffenson B.J."/>
            <person name="Schwessinger B."/>
            <person name="Dodds P.N."/>
            <person name="Figueroa M."/>
        </authorList>
    </citation>
    <scope>NUCLEOTIDE SEQUENCE [LARGE SCALE GENOMIC DNA]</scope>
    <source>
        <strain evidence="2 3">Ug99</strain>
    </source>
</reference>
<evidence type="ECO:0000313" key="2">
    <source>
        <dbReference type="EMBL" id="KAA1105237.1"/>
    </source>
</evidence>
<proteinExistence type="predicted"/>
<feature type="compositionally biased region" description="Basic residues" evidence="1">
    <location>
        <begin position="33"/>
        <end position="54"/>
    </location>
</feature>
<comment type="caution">
    <text evidence="2">The sequence shown here is derived from an EMBL/GenBank/DDBJ whole genome shotgun (WGS) entry which is preliminary data.</text>
</comment>
<dbReference type="AlphaFoldDB" id="A0A5B0PTZ5"/>
<feature type="region of interest" description="Disordered" evidence="1">
    <location>
        <begin position="20"/>
        <end position="71"/>
    </location>
</feature>
<gene>
    <name evidence="2" type="ORF">PGTUg99_018600</name>
</gene>
<protein>
    <submittedName>
        <fullName evidence="2">Uncharacterized protein</fullName>
    </submittedName>
</protein>
<evidence type="ECO:0000313" key="3">
    <source>
        <dbReference type="Proteomes" id="UP000325313"/>
    </source>
</evidence>
<sequence>MNFANGCNLPPRKFRELDLRPNALSQLSDLTRGTRRSSHLHRPRPGSARSKKGSSRTQPTSSPISPSSPVR</sequence>
<organism evidence="2 3">
    <name type="scientific">Puccinia graminis f. sp. tritici</name>
    <dbReference type="NCBI Taxonomy" id="56615"/>
    <lineage>
        <taxon>Eukaryota</taxon>
        <taxon>Fungi</taxon>
        <taxon>Dikarya</taxon>
        <taxon>Basidiomycota</taxon>
        <taxon>Pucciniomycotina</taxon>
        <taxon>Pucciniomycetes</taxon>
        <taxon>Pucciniales</taxon>
        <taxon>Pucciniaceae</taxon>
        <taxon>Puccinia</taxon>
    </lineage>
</organism>
<accession>A0A5B0PTZ5</accession>
<dbReference type="Proteomes" id="UP000325313">
    <property type="component" value="Unassembled WGS sequence"/>
</dbReference>
<name>A0A5B0PTZ5_PUCGR</name>